<proteinExistence type="predicted"/>
<dbReference type="eggNOG" id="arCOG07224">
    <property type="taxonomic scope" value="Archaea"/>
</dbReference>
<dbReference type="RefSeq" id="WP_013737247.1">
    <property type="nucleotide sequence ID" value="NC_015435.1"/>
</dbReference>
<protein>
    <submittedName>
        <fullName evidence="1">Uncharacterized protein</fullName>
    </submittedName>
</protein>
<dbReference type="STRING" id="1006006.Mcup_0644"/>
<keyword evidence="2" id="KW-1185">Reference proteome</keyword>
<dbReference type="Proteomes" id="UP000007812">
    <property type="component" value="Chromosome"/>
</dbReference>
<dbReference type="AlphaFoldDB" id="F4G159"/>
<dbReference type="OrthoDB" id="36021at2157"/>
<dbReference type="PATRIC" id="fig|1006006.8.peg.645"/>
<name>F4G159_METCR</name>
<evidence type="ECO:0000313" key="1">
    <source>
        <dbReference type="EMBL" id="AEB94749.1"/>
    </source>
</evidence>
<organism evidence="1 2">
    <name type="scientific">Metallosphaera cuprina (strain Ar-4)</name>
    <dbReference type="NCBI Taxonomy" id="1006006"/>
    <lineage>
        <taxon>Archaea</taxon>
        <taxon>Thermoproteota</taxon>
        <taxon>Thermoprotei</taxon>
        <taxon>Sulfolobales</taxon>
        <taxon>Sulfolobaceae</taxon>
        <taxon>Metallosphaera</taxon>
    </lineage>
</organism>
<gene>
    <name evidence="1" type="ordered locus">Mcup_0644</name>
</gene>
<dbReference type="HOGENOM" id="CLU_168022_0_0_2"/>
<accession>F4G159</accession>
<reference evidence="1 2" key="1">
    <citation type="journal article" date="2011" name="J. Bacteriol.">
        <title>Complete genome sequence of Metallosphaera cuprina, a metal sulfide-oxidizing archaeon from a hot spring.</title>
        <authorList>
            <person name="Liu L.J."/>
            <person name="You X.Y."/>
            <person name="Zheng H."/>
            <person name="Wang S."/>
            <person name="Jiang C.Y."/>
            <person name="Liu S.J."/>
        </authorList>
    </citation>
    <scope>NUCLEOTIDE SEQUENCE [LARGE SCALE GENOMIC DNA]</scope>
    <source>
        <strain evidence="1 2">Ar-4</strain>
    </source>
</reference>
<evidence type="ECO:0000313" key="2">
    <source>
        <dbReference type="Proteomes" id="UP000007812"/>
    </source>
</evidence>
<dbReference type="EMBL" id="CP002656">
    <property type="protein sequence ID" value="AEB94749.1"/>
    <property type="molecule type" value="Genomic_DNA"/>
</dbReference>
<sequence length="114" mass="13493">MLDELLKIANELNKGNLTKAVQMILDVSKDEDDEKILRISSELERTLRELSNDLAYDEYDEKELIEIERAMNELRKRKLRILSILALRKLSKDNLIIENIIQKDFITQKPQTYM</sequence>
<dbReference type="GeneID" id="10492835"/>
<dbReference type="KEGG" id="mcn:Mcup_0644"/>